<dbReference type="AlphaFoldDB" id="A0A834ZZN6"/>
<dbReference type="Gene3D" id="1.10.110.10">
    <property type="entry name" value="Plant lipid-transfer and hydrophobic proteins"/>
    <property type="match status" value="1"/>
</dbReference>
<feature type="chain" id="PRO_5032296192" description="Bifunctional inhibitor/plant lipid transfer protein/seed storage helical domain-containing protein" evidence="9">
    <location>
        <begin position="29"/>
        <end position="192"/>
    </location>
</feature>
<dbReference type="PRINTS" id="PR00382">
    <property type="entry name" value="LIPIDTRNSFER"/>
</dbReference>
<dbReference type="InterPro" id="IPR043325">
    <property type="entry name" value="LTSS"/>
</dbReference>
<evidence type="ECO:0000256" key="9">
    <source>
        <dbReference type="SAM" id="SignalP"/>
    </source>
</evidence>
<dbReference type="OMA" id="NPSPGNH"/>
<evidence type="ECO:0000256" key="6">
    <source>
        <dbReference type="ARBA" id="ARBA00023180"/>
    </source>
</evidence>
<sequence length="192" mass="19071">MVKVTLVFSGLAMWALVVVNCATSPAPAVDCSTLIFNMADCLSFVSSGSSEAKPQGSCCSGLKTVLKADAECLCEAFKNSAQLGVELNVSKALSLPTACGVSAPPFSNCGLSVSPGAAAPVDPPKSSSPKSAPSPKSHKSSAPVLPPSTPASTGGTTSEAPAPVPRTSDASLASTSFAAVLVSLVIASCSYF</sequence>
<keyword evidence="6" id="KW-0325">Glycoprotein</keyword>
<evidence type="ECO:0000256" key="8">
    <source>
        <dbReference type="SAM" id="MobiDB-lite"/>
    </source>
</evidence>
<dbReference type="EMBL" id="JABCRI010000002">
    <property type="protein sequence ID" value="KAF8411502.1"/>
    <property type="molecule type" value="Genomic_DNA"/>
</dbReference>
<dbReference type="PANTHER" id="PTHR33044">
    <property type="entry name" value="BIFUNCTIONAL INHIBITOR/LIPID-TRANSFER PROTEIN/SEED STORAGE 2S ALBUMIN SUPERFAMILY PROTEIN-RELATED"/>
    <property type="match status" value="1"/>
</dbReference>
<proteinExistence type="inferred from homology"/>
<dbReference type="InterPro" id="IPR000528">
    <property type="entry name" value="Plant_nsLTP"/>
</dbReference>
<feature type="domain" description="Bifunctional inhibitor/plant lipid transfer protein/seed storage helical" evidence="10">
    <location>
        <begin position="31"/>
        <end position="109"/>
    </location>
</feature>
<comment type="subcellular location">
    <subcellularLocation>
        <location evidence="1">Cell membrane</location>
        <topology evidence="1">Lipid-anchor</topology>
        <topology evidence="1">GPI-anchor</topology>
    </subcellularLocation>
</comment>
<evidence type="ECO:0000256" key="1">
    <source>
        <dbReference type="ARBA" id="ARBA00004609"/>
    </source>
</evidence>
<comment type="similarity">
    <text evidence="2">Belongs to the plant LTP family.</text>
</comment>
<dbReference type="Proteomes" id="UP000655225">
    <property type="component" value="Unassembled WGS sequence"/>
</dbReference>
<evidence type="ECO:0000256" key="2">
    <source>
        <dbReference type="ARBA" id="ARBA00009748"/>
    </source>
</evidence>
<evidence type="ECO:0000256" key="3">
    <source>
        <dbReference type="ARBA" id="ARBA00022622"/>
    </source>
</evidence>
<dbReference type="SUPFAM" id="SSF47699">
    <property type="entry name" value="Bifunctional inhibitor/lipid-transfer protein/seed storage 2S albumin"/>
    <property type="match status" value="1"/>
</dbReference>
<feature type="signal peptide" evidence="9">
    <location>
        <begin position="1"/>
        <end position="28"/>
    </location>
</feature>
<dbReference type="GO" id="GO:0098552">
    <property type="term" value="C:side of membrane"/>
    <property type="evidence" value="ECO:0007669"/>
    <property type="project" value="UniProtKB-KW"/>
</dbReference>
<comment type="caution">
    <text evidence="11">The sequence shown here is derived from an EMBL/GenBank/DDBJ whole genome shotgun (WGS) entry which is preliminary data.</text>
</comment>
<protein>
    <recommendedName>
        <fullName evidence="10">Bifunctional inhibitor/plant lipid transfer protein/seed storage helical domain-containing protein</fullName>
    </recommendedName>
</protein>
<keyword evidence="12" id="KW-1185">Reference proteome</keyword>
<gene>
    <name evidence="11" type="ORF">HHK36_004054</name>
</gene>
<feature type="compositionally biased region" description="Low complexity" evidence="8">
    <location>
        <begin position="120"/>
        <end position="143"/>
    </location>
</feature>
<feature type="region of interest" description="Disordered" evidence="8">
    <location>
        <begin position="120"/>
        <end position="168"/>
    </location>
</feature>
<evidence type="ECO:0000259" key="10">
    <source>
        <dbReference type="SMART" id="SM00499"/>
    </source>
</evidence>
<accession>A0A834ZZN6</accession>
<keyword evidence="3" id="KW-0472">Membrane</keyword>
<name>A0A834ZZN6_TETSI</name>
<evidence type="ECO:0000313" key="12">
    <source>
        <dbReference type="Proteomes" id="UP000655225"/>
    </source>
</evidence>
<dbReference type="OrthoDB" id="659547at2759"/>
<dbReference type="GO" id="GO:0008289">
    <property type="term" value="F:lipid binding"/>
    <property type="evidence" value="ECO:0007669"/>
    <property type="project" value="InterPro"/>
</dbReference>
<evidence type="ECO:0000256" key="4">
    <source>
        <dbReference type="ARBA" id="ARBA00022729"/>
    </source>
</evidence>
<dbReference type="GO" id="GO:0005886">
    <property type="term" value="C:plasma membrane"/>
    <property type="evidence" value="ECO:0007669"/>
    <property type="project" value="UniProtKB-SubCell"/>
</dbReference>
<evidence type="ECO:0000313" key="11">
    <source>
        <dbReference type="EMBL" id="KAF8411502.1"/>
    </source>
</evidence>
<dbReference type="InterPro" id="IPR016140">
    <property type="entry name" value="Bifunc_inhib/LTP/seed_store"/>
</dbReference>
<reference evidence="11 12" key="1">
    <citation type="submission" date="2020-04" db="EMBL/GenBank/DDBJ databases">
        <title>Plant Genome Project.</title>
        <authorList>
            <person name="Zhang R.-G."/>
        </authorList>
    </citation>
    <scope>NUCLEOTIDE SEQUENCE [LARGE SCALE GENOMIC DNA]</scope>
    <source>
        <strain evidence="11">YNK0</strain>
        <tissue evidence="11">Leaf</tissue>
    </source>
</reference>
<keyword evidence="7" id="KW-0449">Lipoprotein</keyword>
<evidence type="ECO:0000256" key="5">
    <source>
        <dbReference type="ARBA" id="ARBA00023157"/>
    </source>
</evidence>
<dbReference type="SMART" id="SM00499">
    <property type="entry name" value="AAI"/>
    <property type="match status" value="1"/>
</dbReference>
<dbReference type="FunFam" id="1.10.110.10:FF:000001">
    <property type="entry name" value="Bifunctional inhibitor/lipid-transfer protein/seed storage 2S albumin superfamily protein"/>
    <property type="match status" value="1"/>
</dbReference>
<organism evidence="11 12">
    <name type="scientific">Tetracentron sinense</name>
    <name type="common">Spur-leaf</name>
    <dbReference type="NCBI Taxonomy" id="13715"/>
    <lineage>
        <taxon>Eukaryota</taxon>
        <taxon>Viridiplantae</taxon>
        <taxon>Streptophyta</taxon>
        <taxon>Embryophyta</taxon>
        <taxon>Tracheophyta</taxon>
        <taxon>Spermatophyta</taxon>
        <taxon>Magnoliopsida</taxon>
        <taxon>Trochodendrales</taxon>
        <taxon>Trochodendraceae</taxon>
        <taxon>Tetracentron</taxon>
    </lineage>
</organism>
<dbReference type="GO" id="GO:0006869">
    <property type="term" value="P:lipid transport"/>
    <property type="evidence" value="ECO:0007669"/>
    <property type="project" value="InterPro"/>
</dbReference>
<dbReference type="InterPro" id="IPR036312">
    <property type="entry name" value="Bifun_inhib/LTP/seed_sf"/>
</dbReference>
<keyword evidence="5" id="KW-1015">Disulfide bond</keyword>
<evidence type="ECO:0000256" key="7">
    <source>
        <dbReference type="ARBA" id="ARBA00023288"/>
    </source>
</evidence>
<keyword evidence="4 9" id="KW-0732">Signal</keyword>
<dbReference type="CDD" id="cd00010">
    <property type="entry name" value="AAI_LTSS"/>
    <property type="match status" value="1"/>
</dbReference>
<dbReference type="Pfam" id="PF14368">
    <property type="entry name" value="LTP_2"/>
    <property type="match status" value="1"/>
</dbReference>
<keyword evidence="3" id="KW-0336">GPI-anchor</keyword>